<evidence type="ECO:0000259" key="1">
    <source>
        <dbReference type="Pfam" id="PF06485"/>
    </source>
</evidence>
<dbReference type="InterPro" id="IPR046760">
    <property type="entry name" value="Tab2-like_N"/>
</dbReference>
<accession>A0A7S1X178</accession>
<feature type="domain" description="RNA-binding protein Tab2/Atab2 C-terminal" evidence="2">
    <location>
        <begin position="213"/>
        <end position="370"/>
    </location>
</feature>
<dbReference type="InterPro" id="IPR009472">
    <property type="entry name" value="Tab2-like"/>
</dbReference>
<proteinExistence type="predicted"/>
<sequence>MHASGVTRVGVSRQVCAAATKNPSVRPCALPTAPSHRYQQLPPRASAAEGRPLRFISGLDSAKKWRWNVAKATSEGEVQSSSVDELSIPKGTTWELDFCSRPLVDEKGKKVWELLVCNPERTFEYARYFPNNLVNSAEVKRALLALLDLPGAERPSKVRYFRGQMQTIISRALSELDVKVVPSRRCFTIIAWLEERLEAVYRPDPRFQADAQPPYQLDLGAPQDLPDALRGEKWAFVEFPLGALLEEAKAVGAGEAFGATFSLEAAGCADLSPETLVPGVAVFSRRSQPLSAWTNSLELASITADTDRACLVLETGVSTRWRYGSYRRSKETTAESEAWEAAKAATFGLHFLAVQSDPEAEKCDGFWMLQERPPPQI</sequence>
<evidence type="ECO:0000259" key="2">
    <source>
        <dbReference type="Pfam" id="PF20429"/>
    </source>
</evidence>
<dbReference type="InterPro" id="IPR046761">
    <property type="entry name" value="Tab2-like_C"/>
</dbReference>
<protein>
    <submittedName>
        <fullName evidence="3">Uncharacterized protein</fullName>
    </submittedName>
</protein>
<gene>
    <name evidence="3" type="ORF">TCHU04912_LOCUS4411</name>
</gene>
<feature type="domain" description="RNA-binding protein Tab2-like N-terminal" evidence="1">
    <location>
        <begin position="93"/>
        <end position="196"/>
    </location>
</feature>
<dbReference type="EMBL" id="HBGG01008756">
    <property type="protein sequence ID" value="CAD9202178.1"/>
    <property type="molecule type" value="Transcribed_RNA"/>
</dbReference>
<reference evidence="3" key="1">
    <citation type="submission" date="2021-01" db="EMBL/GenBank/DDBJ databases">
        <authorList>
            <person name="Corre E."/>
            <person name="Pelletier E."/>
            <person name="Niang G."/>
            <person name="Scheremetjew M."/>
            <person name="Finn R."/>
            <person name="Kale V."/>
            <person name="Holt S."/>
            <person name="Cochrane G."/>
            <person name="Meng A."/>
            <person name="Brown T."/>
            <person name="Cohen L."/>
        </authorList>
    </citation>
    <scope>NUCLEOTIDE SEQUENCE</scope>
    <source>
        <strain evidence="3">PLY429</strain>
    </source>
</reference>
<dbReference type="Pfam" id="PF06485">
    <property type="entry name" value="Tab2-like_N"/>
    <property type="match status" value="1"/>
</dbReference>
<name>A0A7S1X178_9CHLO</name>
<dbReference type="PANTHER" id="PTHR34556:SF2">
    <property type="entry name" value="PROTEIN TAB2 HOMOLOG, CHLOROPLASTIC"/>
    <property type="match status" value="1"/>
</dbReference>
<dbReference type="AlphaFoldDB" id="A0A7S1X178"/>
<evidence type="ECO:0000313" key="3">
    <source>
        <dbReference type="EMBL" id="CAD9202178.1"/>
    </source>
</evidence>
<dbReference type="GO" id="GO:0003723">
    <property type="term" value="F:RNA binding"/>
    <property type="evidence" value="ECO:0007669"/>
    <property type="project" value="InterPro"/>
</dbReference>
<dbReference type="PANTHER" id="PTHR34556">
    <property type="match status" value="1"/>
</dbReference>
<dbReference type="Pfam" id="PF20429">
    <property type="entry name" value="Tab2-like_C"/>
    <property type="match status" value="1"/>
</dbReference>
<organism evidence="3">
    <name type="scientific">Tetraselmis chuii</name>
    <dbReference type="NCBI Taxonomy" id="63592"/>
    <lineage>
        <taxon>Eukaryota</taxon>
        <taxon>Viridiplantae</taxon>
        <taxon>Chlorophyta</taxon>
        <taxon>core chlorophytes</taxon>
        <taxon>Chlorodendrophyceae</taxon>
        <taxon>Chlorodendrales</taxon>
        <taxon>Chlorodendraceae</taxon>
        <taxon>Tetraselmis</taxon>
    </lineage>
</organism>